<sequence length="158" mass="18273">MELKHHKRVQQCRTPKDLLLVVVKEETCCKKSWETQPSENASRSKRTETMKPFPTKKEMGKGSWVSTRNRKEVPTRPQDYASKYLTLQSSELASHQKRMSPSSTASFVNLDSPVALGASEYPFSSPSRSTIMRIMRNQQENEDVEDHRLDDQPFQQQQ</sequence>
<feature type="region of interest" description="Disordered" evidence="1">
    <location>
        <begin position="32"/>
        <end position="81"/>
    </location>
</feature>
<proteinExistence type="predicted"/>
<feature type="region of interest" description="Disordered" evidence="1">
    <location>
        <begin position="136"/>
        <end position="158"/>
    </location>
</feature>
<evidence type="ECO:0000313" key="2">
    <source>
        <dbReference type="EMBL" id="OAE19105.1"/>
    </source>
</evidence>
<evidence type="ECO:0000313" key="3">
    <source>
        <dbReference type="Proteomes" id="UP000077202"/>
    </source>
</evidence>
<dbReference type="Proteomes" id="UP000077202">
    <property type="component" value="Unassembled WGS sequence"/>
</dbReference>
<protein>
    <submittedName>
        <fullName evidence="2">Uncharacterized protein</fullName>
    </submittedName>
</protein>
<dbReference type="AlphaFoldDB" id="A0A176VGR4"/>
<evidence type="ECO:0000256" key="1">
    <source>
        <dbReference type="SAM" id="MobiDB-lite"/>
    </source>
</evidence>
<reference evidence="2" key="1">
    <citation type="submission" date="2016-03" db="EMBL/GenBank/DDBJ databases">
        <title>Mechanisms controlling the formation of the plant cell surface in tip-growing cells are functionally conserved among land plants.</title>
        <authorList>
            <person name="Honkanen S."/>
            <person name="Jones V.A."/>
            <person name="Morieri G."/>
            <person name="Champion C."/>
            <person name="Hetherington A.J."/>
            <person name="Kelly S."/>
            <person name="Saint-Marcoux D."/>
            <person name="Proust H."/>
            <person name="Prescott H."/>
            <person name="Dolan L."/>
        </authorList>
    </citation>
    <scope>NUCLEOTIDE SEQUENCE [LARGE SCALE GENOMIC DNA]</scope>
    <source>
        <tissue evidence="2">Whole gametophyte</tissue>
    </source>
</reference>
<keyword evidence="3" id="KW-1185">Reference proteome</keyword>
<gene>
    <name evidence="2" type="ORF">AXG93_2062s1160</name>
</gene>
<organism evidence="2 3">
    <name type="scientific">Marchantia polymorpha subsp. ruderalis</name>
    <dbReference type="NCBI Taxonomy" id="1480154"/>
    <lineage>
        <taxon>Eukaryota</taxon>
        <taxon>Viridiplantae</taxon>
        <taxon>Streptophyta</taxon>
        <taxon>Embryophyta</taxon>
        <taxon>Marchantiophyta</taxon>
        <taxon>Marchantiopsida</taxon>
        <taxon>Marchantiidae</taxon>
        <taxon>Marchantiales</taxon>
        <taxon>Marchantiaceae</taxon>
        <taxon>Marchantia</taxon>
    </lineage>
</organism>
<dbReference type="EMBL" id="LVLJ01003929">
    <property type="protein sequence ID" value="OAE19105.1"/>
    <property type="molecule type" value="Genomic_DNA"/>
</dbReference>
<feature type="compositionally biased region" description="Basic and acidic residues" evidence="1">
    <location>
        <begin position="45"/>
        <end position="60"/>
    </location>
</feature>
<comment type="caution">
    <text evidence="2">The sequence shown here is derived from an EMBL/GenBank/DDBJ whole genome shotgun (WGS) entry which is preliminary data.</text>
</comment>
<accession>A0A176VGR4</accession>
<name>A0A176VGR4_MARPO</name>